<organism evidence="9 10">
    <name type="scientific">Brevibacterium aurantiacum</name>
    <dbReference type="NCBI Taxonomy" id="273384"/>
    <lineage>
        <taxon>Bacteria</taxon>
        <taxon>Bacillati</taxon>
        <taxon>Actinomycetota</taxon>
        <taxon>Actinomycetes</taxon>
        <taxon>Micrococcales</taxon>
        <taxon>Brevibacteriaceae</taxon>
        <taxon>Brevibacterium</taxon>
    </lineage>
</organism>
<dbReference type="InterPro" id="IPR017871">
    <property type="entry name" value="ABC_transporter-like_CS"/>
</dbReference>
<dbReference type="CDD" id="cd07346">
    <property type="entry name" value="ABC_6TM_exporters"/>
    <property type="match status" value="1"/>
</dbReference>
<keyword evidence="3 6" id="KW-1133">Transmembrane helix</keyword>
<comment type="caution">
    <text evidence="9">The sequence shown here is derived from an EMBL/GenBank/DDBJ whole genome shotgun (WGS) entry which is preliminary data.</text>
</comment>
<dbReference type="SUPFAM" id="SSF52540">
    <property type="entry name" value="P-loop containing nucleoside triphosphate hydrolases"/>
    <property type="match status" value="1"/>
</dbReference>
<dbReference type="Gene3D" id="3.40.50.300">
    <property type="entry name" value="P-loop containing nucleotide triphosphate hydrolases"/>
    <property type="match status" value="1"/>
</dbReference>
<dbReference type="Pfam" id="PF00005">
    <property type="entry name" value="ABC_tran"/>
    <property type="match status" value="1"/>
</dbReference>
<dbReference type="Gene3D" id="1.20.1560.10">
    <property type="entry name" value="ABC transporter type 1, transmembrane domain"/>
    <property type="match status" value="1"/>
</dbReference>
<accession>A0A556CB30</accession>
<feature type="transmembrane region" description="Helical" evidence="6">
    <location>
        <begin position="75"/>
        <end position="96"/>
    </location>
</feature>
<dbReference type="GO" id="GO:0005524">
    <property type="term" value="F:ATP binding"/>
    <property type="evidence" value="ECO:0007669"/>
    <property type="project" value="UniProtKB-KW"/>
</dbReference>
<dbReference type="OrthoDB" id="4966664at2"/>
<keyword evidence="9" id="KW-0067">ATP-binding</keyword>
<name>A0A556CB30_BREAU</name>
<evidence type="ECO:0000256" key="1">
    <source>
        <dbReference type="ARBA" id="ARBA00004651"/>
    </source>
</evidence>
<dbReference type="GO" id="GO:0034040">
    <property type="term" value="F:ATPase-coupled lipid transmembrane transporter activity"/>
    <property type="evidence" value="ECO:0007669"/>
    <property type="project" value="TreeGrafter"/>
</dbReference>
<evidence type="ECO:0000256" key="4">
    <source>
        <dbReference type="ARBA" id="ARBA00023136"/>
    </source>
</evidence>
<sequence length="567" mass="59985">MLWQAPAQPPRADAFTIAPEAGSRRFLLSVMFSVKRFSIPALALGIAWQAGEALVPVVMGAAIDRALATGDWQRLLIWLAVLAAVFVMLSLGFRLATQLVEYATEIVQHRLRITLSREVLHADRSDAPRPDGGTVSLMTNDVARTAAIGLTMYPVAEFAGIIIIASTLLFVHWPLGLIVLAGVPAAVWLMGLLSGRLAQDSRKYQTLLAGTVGRASDLVSGYRVIKGIRADAEASRRYRLASRETLAGAYRNVGLLGRFLVGSNTVSGAFVGGVAALAAWFAVEGQITIGELIAAVGLAQALLPPMRMVAMNAVPAWANARASSARIFDALQGSHTSPRRSGRNGGRAVDVDSRLRLSVDGHRAIDLDCGEMIGVLATERTAASVIDVLLSPESSTINRGSYRARVTVSPHHATLFSGTVGQAFVPDHDPGTASDSVTEKSLLAKALHTAACDDFISSGEDADREIGEMGNRLSGGQRQRLALARALAAFPPVLVLHDPTTAVDSVTEQTIAGRLPAARAGRSTIVITASPPLLGVCDRIVDLREPTESQPTAEGPKDIQETEGADV</sequence>
<evidence type="ECO:0000313" key="9">
    <source>
        <dbReference type="EMBL" id="TSI14659.1"/>
    </source>
</evidence>
<evidence type="ECO:0000256" key="5">
    <source>
        <dbReference type="SAM" id="MobiDB-lite"/>
    </source>
</evidence>
<feature type="transmembrane region" description="Helical" evidence="6">
    <location>
        <begin position="41"/>
        <end position="63"/>
    </location>
</feature>
<dbReference type="Proteomes" id="UP000316406">
    <property type="component" value="Unassembled WGS sequence"/>
</dbReference>
<dbReference type="GO" id="GO:0140359">
    <property type="term" value="F:ABC-type transporter activity"/>
    <property type="evidence" value="ECO:0007669"/>
    <property type="project" value="InterPro"/>
</dbReference>
<dbReference type="PANTHER" id="PTHR24221">
    <property type="entry name" value="ATP-BINDING CASSETTE SUB-FAMILY B"/>
    <property type="match status" value="1"/>
</dbReference>
<dbReference type="SUPFAM" id="SSF90123">
    <property type="entry name" value="ABC transporter transmembrane region"/>
    <property type="match status" value="1"/>
</dbReference>
<feature type="domain" description="ABC transporter" evidence="7">
    <location>
        <begin position="331"/>
        <end position="567"/>
    </location>
</feature>
<dbReference type="InterPro" id="IPR003439">
    <property type="entry name" value="ABC_transporter-like_ATP-bd"/>
</dbReference>
<dbReference type="InterPro" id="IPR039421">
    <property type="entry name" value="Type_1_exporter"/>
</dbReference>
<protein>
    <submittedName>
        <fullName evidence="9">ABC transporter ATP-binding protein</fullName>
    </submittedName>
</protein>
<keyword evidence="10" id="KW-1185">Reference proteome</keyword>
<evidence type="ECO:0000259" key="7">
    <source>
        <dbReference type="PROSITE" id="PS50893"/>
    </source>
</evidence>
<dbReference type="InterPro" id="IPR036640">
    <property type="entry name" value="ABC1_TM_sf"/>
</dbReference>
<feature type="transmembrane region" description="Helical" evidence="6">
    <location>
        <begin position="175"/>
        <end position="193"/>
    </location>
</feature>
<evidence type="ECO:0000313" key="10">
    <source>
        <dbReference type="Proteomes" id="UP000316406"/>
    </source>
</evidence>
<dbReference type="InterPro" id="IPR011527">
    <property type="entry name" value="ABC1_TM_dom"/>
</dbReference>
<dbReference type="Pfam" id="PF00664">
    <property type="entry name" value="ABC_membrane"/>
    <property type="match status" value="1"/>
</dbReference>
<reference evidence="9 10" key="1">
    <citation type="submission" date="2019-07" db="EMBL/GenBank/DDBJ databases">
        <title>Draft genome sequence of Brevibacterium aurantiacum XU54 isolated from Xinjiang China.</title>
        <authorList>
            <person name="Xu X."/>
        </authorList>
    </citation>
    <scope>NUCLEOTIDE SEQUENCE [LARGE SCALE GENOMIC DNA]</scope>
    <source>
        <strain evidence="9 10">XU54</strain>
    </source>
</reference>
<feature type="region of interest" description="Disordered" evidence="5">
    <location>
        <begin position="544"/>
        <end position="567"/>
    </location>
</feature>
<evidence type="ECO:0000256" key="3">
    <source>
        <dbReference type="ARBA" id="ARBA00022989"/>
    </source>
</evidence>
<feature type="transmembrane region" description="Helical" evidence="6">
    <location>
        <begin position="259"/>
        <end position="281"/>
    </location>
</feature>
<evidence type="ECO:0000256" key="2">
    <source>
        <dbReference type="ARBA" id="ARBA00022692"/>
    </source>
</evidence>
<dbReference type="PANTHER" id="PTHR24221:SF654">
    <property type="entry name" value="ATP-BINDING CASSETTE SUB-FAMILY B MEMBER 6"/>
    <property type="match status" value="1"/>
</dbReference>
<dbReference type="AlphaFoldDB" id="A0A556CB30"/>
<comment type="subcellular location">
    <subcellularLocation>
        <location evidence="1">Cell membrane</location>
        <topology evidence="1">Multi-pass membrane protein</topology>
    </subcellularLocation>
</comment>
<feature type="domain" description="ABC transmembrane type-1" evidence="8">
    <location>
        <begin position="41"/>
        <end position="312"/>
    </location>
</feature>
<keyword evidence="2 6" id="KW-0812">Transmembrane</keyword>
<gene>
    <name evidence="9" type="ORF">FO013_14040</name>
</gene>
<dbReference type="GO" id="GO:0005886">
    <property type="term" value="C:plasma membrane"/>
    <property type="evidence" value="ECO:0007669"/>
    <property type="project" value="UniProtKB-SubCell"/>
</dbReference>
<keyword evidence="4 6" id="KW-0472">Membrane</keyword>
<evidence type="ECO:0000256" key="6">
    <source>
        <dbReference type="SAM" id="Phobius"/>
    </source>
</evidence>
<dbReference type="EMBL" id="VLTK01000008">
    <property type="protein sequence ID" value="TSI14659.1"/>
    <property type="molecule type" value="Genomic_DNA"/>
</dbReference>
<dbReference type="InterPro" id="IPR027417">
    <property type="entry name" value="P-loop_NTPase"/>
</dbReference>
<keyword evidence="9" id="KW-0547">Nucleotide-binding</keyword>
<dbReference type="PROSITE" id="PS00211">
    <property type="entry name" value="ABC_TRANSPORTER_1"/>
    <property type="match status" value="1"/>
</dbReference>
<dbReference type="GO" id="GO:0016887">
    <property type="term" value="F:ATP hydrolysis activity"/>
    <property type="evidence" value="ECO:0007669"/>
    <property type="project" value="InterPro"/>
</dbReference>
<proteinExistence type="predicted"/>
<dbReference type="PROSITE" id="PS50929">
    <property type="entry name" value="ABC_TM1F"/>
    <property type="match status" value="1"/>
</dbReference>
<evidence type="ECO:0000259" key="8">
    <source>
        <dbReference type="PROSITE" id="PS50929"/>
    </source>
</evidence>
<feature type="transmembrane region" description="Helical" evidence="6">
    <location>
        <begin position="146"/>
        <end position="169"/>
    </location>
</feature>
<dbReference type="PROSITE" id="PS50893">
    <property type="entry name" value="ABC_TRANSPORTER_2"/>
    <property type="match status" value="1"/>
</dbReference>